<keyword evidence="5" id="KW-0029">Amino-acid transport</keyword>
<dbReference type="InterPro" id="IPR027417">
    <property type="entry name" value="P-loop_NTPase"/>
</dbReference>
<name>A0ABV6GPX6_9BACL</name>
<dbReference type="Pfam" id="PF00005">
    <property type="entry name" value="ABC_tran"/>
    <property type="match status" value="1"/>
</dbReference>
<evidence type="ECO:0000259" key="6">
    <source>
        <dbReference type="PROSITE" id="PS50893"/>
    </source>
</evidence>
<dbReference type="RefSeq" id="WP_066227599.1">
    <property type="nucleotide sequence ID" value="NZ_JBHLVN010000001.1"/>
</dbReference>
<organism evidence="7 8">
    <name type="scientific">Geobacillus jurassicus</name>
    <dbReference type="NCBI Taxonomy" id="235932"/>
    <lineage>
        <taxon>Bacteria</taxon>
        <taxon>Bacillati</taxon>
        <taxon>Bacillota</taxon>
        <taxon>Bacilli</taxon>
        <taxon>Bacillales</taxon>
        <taxon>Anoxybacillaceae</taxon>
        <taxon>Geobacillus</taxon>
    </lineage>
</organism>
<dbReference type="PROSITE" id="PS50893">
    <property type="entry name" value="ABC_TRANSPORTER_2"/>
    <property type="match status" value="1"/>
</dbReference>
<dbReference type="PANTHER" id="PTHR43820:SF2">
    <property type="entry name" value="ABC TRANSPORTER ATP-BINDING PROTEIN"/>
    <property type="match status" value="1"/>
</dbReference>
<dbReference type="EMBL" id="JBHLVN010000001">
    <property type="protein sequence ID" value="MFC0295949.1"/>
    <property type="molecule type" value="Genomic_DNA"/>
</dbReference>
<comment type="caution">
    <text evidence="7">The sequence shown here is derived from an EMBL/GenBank/DDBJ whole genome shotgun (WGS) entry which is preliminary data.</text>
</comment>
<dbReference type="Proteomes" id="UP001589785">
    <property type="component" value="Unassembled WGS sequence"/>
</dbReference>
<proteinExistence type="inferred from homology"/>
<dbReference type="PANTHER" id="PTHR43820">
    <property type="entry name" value="HIGH-AFFINITY BRANCHED-CHAIN AMINO ACID TRANSPORT ATP-BINDING PROTEIN LIVF"/>
    <property type="match status" value="1"/>
</dbReference>
<evidence type="ECO:0000256" key="1">
    <source>
        <dbReference type="ARBA" id="ARBA00005417"/>
    </source>
</evidence>
<comment type="similarity">
    <text evidence="1">Belongs to the ABC transporter superfamily.</text>
</comment>
<reference evidence="7 8" key="1">
    <citation type="submission" date="2024-09" db="EMBL/GenBank/DDBJ databases">
        <authorList>
            <person name="Sun Q."/>
            <person name="Mori K."/>
        </authorList>
    </citation>
    <scope>NUCLEOTIDE SEQUENCE [LARGE SCALE GENOMIC DNA]</scope>
    <source>
        <strain evidence="7 8">CCM 7224</strain>
    </source>
</reference>
<evidence type="ECO:0000256" key="3">
    <source>
        <dbReference type="ARBA" id="ARBA00022741"/>
    </source>
</evidence>
<gene>
    <name evidence="7" type="ORF">ACFFHQ_00370</name>
</gene>
<evidence type="ECO:0000256" key="4">
    <source>
        <dbReference type="ARBA" id="ARBA00022840"/>
    </source>
</evidence>
<evidence type="ECO:0000256" key="5">
    <source>
        <dbReference type="ARBA" id="ARBA00022970"/>
    </source>
</evidence>
<dbReference type="InterPro" id="IPR052156">
    <property type="entry name" value="BCAA_Transport_ATP-bd_LivF"/>
</dbReference>
<accession>A0ABV6GPX6</accession>
<dbReference type="CDD" id="cd03224">
    <property type="entry name" value="ABC_TM1139_LivF_branched"/>
    <property type="match status" value="1"/>
</dbReference>
<dbReference type="PROSITE" id="PS00211">
    <property type="entry name" value="ABC_TRANSPORTER_1"/>
    <property type="match status" value="1"/>
</dbReference>
<dbReference type="InterPro" id="IPR003593">
    <property type="entry name" value="AAA+_ATPase"/>
</dbReference>
<evidence type="ECO:0000313" key="8">
    <source>
        <dbReference type="Proteomes" id="UP001589785"/>
    </source>
</evidence>
<dbReference type="SMART" id="SM00382">
    <property type="entry name" value="AAA"/>
    <property type="match status" value="1"/>
</dbReference>
<dbReference type="GO" id="GO:0005524">
    <property type="term" value="F:ATP binding"/>
    <property type="evidence" value="ECO:0007669"/>
    <property type="project" value="UniProtKB-KW"/>
</dbReference>
<dbReference type="InterPro" id="IPR017871">
    <property type="entry name" value="ABC_transporter-like_CS"/>
</dbReference>
<dbReference type="Gene3D" id="3.40.50.300">
    <property type="entry name" value="P-loop containing nucleotide triphosphate hydrolases"/>
    <property type="match status" value="1"/>
</dbReference>
<evidence type="ECO:0000256" key="2">
    <source>
        <dbReference type="ARBA" id="ARBA00022448"/>
    </source>
</evidence>
<sequence length="237" mass="25956">MLELQDVHSYYGTSYILQGVTFSVLKGKCVALLGRNGAGKTTTIHTIAGLHKAKRGSIRFKNRPLESLPPHQISRLGIGLVPQGRRIFPSLTVKENLTMPARKRKADDGGINWDLEKIYELFPVLKERENNFGTQLSGGQQQMLAIGRALMTNPEFLLMDEPSEGLAPVIIDQIGEIIVQLKEAGLSILIVEQNIALACKAADEILIMNKGKIVWSGSPDGLMANEGIQHKYLGVSS</sequence>
<feature type="domain" description="ABC transporter" evidence="6">
    <location>
        <begin position="2"/>
        <end position="235"/>
    </location>
</feature>
<keyword evidence="4 7" id="KW-0067">ATP-binding</keyword>
<protein>
    <submittedName>
        <fullName evidence="7">ABC transporter ATP-binding protein</fullName>
    </submittedName>
</protein>
<keyword evidence="2" id="KW-0813">Transport</keyword>
<keyword evidence="3" id="KW-0547">Nucleotide-binding</keyword>
<evidence type="ECO:0000313" key="7">
    <source>
        <dbReference type="EMBL" id="MFC0295949.1"/>
    </source>
</evidence>
<dbReference type="InterPro" id="IPR003439">
    <property type="entry name" value="ABC_transporter-like_ATP-bd"/>
</dbReference>
<dbReference type="SUPFAM" id="SSF52540">
    <property type="entry name" value="P-loop containing nucleoside triphosphate hydrolases"/>
    <property type="match status" value="1"/>
</dbReference>
<keyword evidence="8" id="KW-1185">Reference proteome</keyword>